<protein>
    <submittedName>
        <fullName evidence="1">Uncharacterized protein</fullName>
    </submittedName>
</protein>
<name>A0AB33JQW6_9ACTN</name>
<reference evidence="1" key="1">
    <citation type="submission" date="2024-07" db="EMBL/GenBank/DDBJ databases">
        <title>Complete genome sequences of cellulolytic bacteria, Kitasatospora sp. CMC57 and Streptomyces sp. CMC78, isolated from Japanese agricultural soil.</title>
        <authorList>
            <person name="Hashimoto T."/>
            <person name="Ito M."/>
            <person name="Iwamoto M."/>
            <person name="Fukahori D."/>
            <person name="Shoda T."/>
            <person name="Sakoda M."/>
            <person name="Morohoshi T."/>
            <person name="Mitsuboshi M."/>
            <person name="Nishizawa T."/>
        </authorList>
    </citation>
    <scope>NUCLEOTIDE SEQUENCE</scope>
    <source>
        <strain evidence="1">CMC57</strain>
    </source>
</reference>
<dbReference type="EMBL" id="AP035881">
    <property type="protein sequence ID" value="BFP43689.1"/>
    <property type="molecule type" value="Genomic_DNA"/>
</dbReference>
<evidence type="ECO:0000313" key="1">
    <source>
        <dbReference type="EMBL" id="BFP43689.1"/>
    </source>
</evidence>
<dbReference type="RefSeq" id="WP_407986289.1">
    <property type="nucleotide sequence ID" value="NZ_AP035881.2"/>
</dbReference>
<gene>
    <name evidence="1" type="ORF">KCMC57_00570</name>
</gene>
<sequence>MPISQCLEVQGLGYMGVYNLQLAIKFGFHTDPRQIDELVQLFRVGGRIIGVQDKYNLRTLDQCDQVLADAVRYRAPSDEGITLSHSIFDWLDRKVAPGAGAIGASIVRMLDSDVADVLQVEPNPLLDVPVATLGPYPFRPAYEVQLKFPVLVPIHQQMFKAASQVIAWYAVDFRD</sequence>
<accession>A0AB33JQW6</accession>
<dbReference type="AlphaFoldDB" id="A0AB33JQW6"/>
<proteinExistence type="predicted"/>
<organism evidence="1">
    <name type="scientific">Kitasatospora sp. CMC57</name>
    <dbReference type="NCBI Taxonomy" id="3231513"/>
    <lineage>
        <taxon>Bacteria</taxon>
        <taxon>Bacillati</taxon>
        <taxon>Actinomycetota</taxon>
        <taxon>Actinomycetes</taxon>
        <taxon>Kitasatosporales</taxon>
        <taxon>Streptomycetaceae</taxon>
        <taxon>Kitasatospora</taxon>
    </lineage>
</organism>